<dbReference type="EMBL" id="NPEF01000099">
    <property type="protein sequence ID" value="PJZ92875.1"/>
    <property type="molecule type" value="Genomic_DNA"/>
</dbReference>
<evidence type="ECO:0008006" key="3">
    <source>
        <dbReference type="Google" id="ProtNLM"/>
    </source>
</evidence>
<evidence type="ECO:0000256" key="1">
    <source>
        <dbReference type="SAM" id="Phobius"/>
    </source>
</evidence>
<keyword evidence="1" id="KW-0812">Transmembrane</keyword>
<protein>
    <recommendedName>
        <fullName evidence="3">DUF3995 domain-containing protein</fullName>
    </recommendedName>
</protein>
<accession>A0A2N0B8K7</accession>
<sequence length="67" mass="7096">MAAWTGGSILLSLSLLHLYWVAGGVYGKNRAVPEWKGKPVFVPGKGSTLLVALLLFGASLFPIGRRG</sequence>
<organism evidence="2">
    <name type="scientific">Leptospira ellisii</name>
    <dbReference type="NCBI Taxonomy" id="2023197"/>
    <lineage>
        <taxon>Bacteria</taxon>
        <taxon>Pseudomonadati</taxon>
        <taxon>Spirochaetota</taxon>
        <taxon>Spirochaetia</taxon>
        <taxon>Leptospirales</taxon>
        <taxon>Leptospiraceae</taxon>
        <taxon>Leptospira</taxon>
    </lineage>
</organism>
<dbReference type="Pfam" id="PF13160">
    <property type="entry name" value="DUF3995"/>
    <property type="match status" value="1"/>
</dbReference>
<keyword evidence="1" id="KW-0472">Membrane</keyword>
<feature type="transmembrane region" description="Helical" evidence="1">
    <location>
        <begin position="47"/>
        <end position="64"/>
    </location>
</feature>
<gene>
    <name evidence="2" type="ORF">CH379_10905</name>
</gene>
<evidence type="ECO:0000313" key="2">
    <source>
        <dbReference type="EMBL" id="PJZ92875.1"/>
    </source>
</evidence>
<dbReference type="InterPro" id="IPR025058">
    <property type="entry name" value="DUF3995"/>
</dbReference>
<dbReference type="AlphaFoldDB" id="A0A2N0B8K7"/>
<comment type="caution">
    <text evidence="2">The sequence shown here is derived from an EMBL/GenBank/DDBJ whole genome shotgun (WGS) entry which is preliminary data.</text>
</comment>
<name>A0A2N0B8K7_9LEPT</name>
<reference evidence="2" key="1">
    <citation type="submission" date="2017-07" db="EMBL/GenBank/DDBJ databases">
        <title>Leptospira spp. isolated from tropical soils.</title>
        <authorList>
            <person name="Thibeaux R."/>
            <person name="Iraola G."/>
            <person name="Ferres I."/>
            <person name="Bierque E."/>
            <person name="Girault D."/>
            <person name="Soupe-Gilbert M.-E."/>
            <person name="Picardeau M."/>
            <person name="Goarant C."/>
        </authorList>
    </citation>
    <scope>NUCLEOTIDE SEQUENCE [LARGE SCALE GENOMIC DNA]</scope>
    <source>
        <strain evidence="2">ATI7-C-A5</strain>
    </source>
</reference>
<keyword evidence="1" id="KW-1133">Transmembrane helix</keyword>
<proteinExistence type="predicted"/>